<sequence length="141" mass="15684">MIKYDLKCDNGDEFEAWFGSIADYDKQADAGLVECPHCGSKHVTKAPMAPAVRTSRKQEARKDRAVAMAMAAKVREHIKDNFDYVGDKFADEARKMHEGESEERAIWGEATPEEVRALEEDGVPASPLPPELAPVQPKKLN</sequence>
<protein>
    <submittedName>
        <fullName evidence="2">Uncharacterized protein</fullName>
    </submittedName>
</protein>
<dbReference type="KEGG" id="tsv:DSM104635_01915"/>
<evidence type="ECO:0000256" key="1">
    <source>
        <dbReference type="SAM" id="MobiDB-lite"/>
    </source>
</evidence>
<evidence type="ECO:0000313" key="3">
    <source>
        <dbReference type="Proteomes" id="UP000431269"/>
    </source>
</evidence>
<name>A0A6I6MQX0_9CAUL</name>
<feature type="region of interest" description="Disordered" evidence="1">
    <location>
        <begin position="120"/>
        <end position="141"/>
    </location>
</feature>
<dbReference type="PIRSF" id="PIRSF032131">
    <property type="entry name" value="UCP032131"/>
    <property type="match status" value="1"/>
</dbReference>
<evidence type="ECO:0000313" key="2">
    <source>
        <dbReference type="EMBL" id="QGZ95074.1"/>
    </source>
</evidence>
<proteinExistence type="predicted"/>
<dbReference type="Pfam" id="PF06676">
    <property type="entry name" value="DUF1178"/>
    <property type="match status" value="1"/>
</dbReference>
<gene>
    <name evidence="2" type="ORF">DSM104635_01915</name>
</gene>
<reference evidence="3" key="1">
    <citation type="submission" date="2019-12" db="EMBL/GenBank/DDBJ databases">
        <title>Complete genome of Terracaulis silvestris 0127_4.</title>
        <authorList>
            <person name="Vieira S."/>
            <person name="Riedel T."/>
            <person name="Sproer C."/>
            <person name="Pascual J."/>
            <person name="Boedeker C."/>
            <person name="Overmann J."/>
        </authorList>
    </citation>
    <scope>NUCLEOTIDE SEQUENCE [LARGE SCALE GENOMIC DNA]</scope>
    <source>
        <strain evidence="3">0127_4</strain>
    </source>
</reference>
<dbReference type="RefSeq" id="WP_158765963.1">
    <property type="nucleotide sequence ID" value="NZ_CP047045.1"/>
</dbReference>
<dbReference type="InterPro" id="IPR009562">
    <property type="entry name" value="DUF1178"/>
</dbReference>
<dbReference type="EMBL" id="CP047045">
    <property type="protein sequence ID" value="QGZ95074.1"/>
    <property type="molecule type" value="Genomic_DNA"/>
</dbReference>
<organism evidence="2 3">
    <name type="scientific">Terricaulis silvestris</name>
    <dbReference type="NCBI Taxonomy" id="2686094"/>
    <lineage>
        <taxon>Bacteria</taxon>
        <taxon>Pseudomonadati</taxon>
        <taxon>Pseudomonadota</taxon>
        <taxon>Alphaproteobacteria</taxon>
        <taxon>Caulobacterales</taxon>
        <taxon>Caulobacteraceae</taxon>
        <taxon>Terricaulis</taxon>
    </lineage>
</organism>
<dbReference type="AlphaFoldDB" id="A0A6I6MQX0"/>
<keyword evidence="3" id="KW-1185">Reference proteome</keyword>
<dbReference type="Proteomes" id="UP000431269">
    <property type="component" value="Chromosome"/>
</dbReference>
<accession>A0A6I6MQX0</accession>